<dbReference type="EMBL" id="CAJVPY010016812">
    <property type="protein sequence ID" value="CAG8758909.1"/>
    <property type="molecule type" value="Genomic_DNA"/>
</dbReference>
<evidence type="ECO:0000313" key="2">
    <source>
        <dbReference type="Proteomes" id="UP000789405"/>
    </source>
</evidence>
<sequence length="166" mass="19086">MSSILWEAIERARICESIILHNLVVHGDNPCAPNNKELYETSGFFTAKGCFRCGKNNSRVKGVNRKVAKEEQQDNNEDNSMVFDRGKKLESRLCNVEDQSRLLKAQMNEFEPKKGLKNEGSESENFDDTSRLWMLKEKNISSVKLVEKHSLNNNDLQEMCSAWKNK</sequence>
<reference evidence="1" key="1">
    <citation type="submission" date="2021-06" db="EMBL/GenBank/DDBJ databases">
        <authorList>
            <person name="Kallberg Y."/>
            <person name="Tangrot J."/>
            <person name="Rosling A."/>
        </authorList>
    </citation>
    <scope>NUCLEOTIDE SEQUENCE</scope>
    <source>
        <strain evidence="1">MA453B</strain>
    </source>
</reference>
<accession>A0A9N9J0A6</accession>
<protein>
    <submittedName>
        <fullName evidence="1">14018_t:CDS:1</fullName>
    </submittedName>
</protein>
<proteinExistence type="predicted"/>
<feature type="non-terminal residue" evidence="1">
    <location>
        <position position="1"/>
    </location>
</feature>
<evidence type="ECO:0000313" key="1">
    <source>
        <dbReference type="EMBL" id="CAG8758909.1"/>
    </source>
</evidence>
<organism evidence="1 2">
    <name type="scientific">Dentiscutata erythropus</name>
    <dbReference type="NCBI Taxonomy" id="1348616"/>
    <lineage>
        <taxon>Eukaryota</taxon>
        <taxon>Fungi</taxon>
        <taxon>Fungi incertae sedis</taxon>
        <taxon>Mucoromycota</taxon>
        <taxon>Glomeromycotina</taxon>
        <taxon>Glomeromycetes</taxon>
        <taxon>Diversisporales</taxon>
        <taxon>Gigasporaceae</taxon>
        <taxon>Dentiscutata</taxon>
    </lineage>
</organism>
<dbReference type="AlphaFoldDB" id="A0A9N9J0A6"/>
<name>A0A9N9J0A6_9GLOM</name>
<gene>
    <name evidence="1" type="ORF">DERYTH_LOCUS17619</name>
</gene>
<comment type="caution">
    <text evidence="1">The sequence shown here is derived from an EMBL/GenBank/DDBJ whole genome shotgun (WGS) entry which is preliminary data.</text>
</comment>
<keyword evidence="2" id="KW-1185">Reference proteome</keyword>
<dbReference type="OrthoDB" id="2492866at2759"/>
<dbReference type="Proteomes" id="UP000789405">
    <property type="component" value="Unassembled WGS sequence"/>
</dbReference>